<dbReference type="EMBL" id="MU267742">
    <property type="protein sequence ID" value="KAH7909775.1"/>
    <property type="molecule type" value="Genomic_DNA"/>
</dbReference>
<evidence type="ECO:0000313" key="2">
    <source>
        <dbReference type="Proteomes" id="UP000790377"/>
    </source>
</evidence>
<reference evidence="1" key="1">
    <citation type="journal article" date="2021" name="New Phytol.">
        <title>Evolutionary innovations through gain and loss of genes in the ectomycorrhizal Boletales.</title>
        <authorList>
            <person name="Wu G."/>
            <person name="Miyauchi S."/>
            <person name="Morin E."/>
            <person name="Kuo A."/>
            <person name="Drula E."/>
            <person name="Varga T."/>
            <person name="Kohler A."/>
            <person name="Feng B."/>
            <person name="Cao Y."/>
            <person name="Lipzen A."/>
            <person name="Daum C."/>
            <person name="Hundley H."/>
            <person name="Pangilinan J."/>
            <person name="Johnson J."/>
            <person name="Barry K."/>
            <person name="LaButti K."/>
            <person name="Ng V."/>
            <person name="Ahrendt S."/>
            <person name="Min B."/>
            <person name="Choi I.G."/>
            <person name="Park H."/>
            <person name="Plett J.M."/>
            <person name="Magnuson J."/>
            <person name="Spatafora J.W."/>
            <person name="Nagy L.G."/>
            <person name="Henrissat B."/>
            <person name="Grigoriev I.V."/>
            <person name="Yang Z.L."/>
            <person name="Xu J."/>
            <person name="Martin F.M."/>
        </authorList>
    </citation>
    <scope>NUCLEOTIDE SEQUENCE</scope>
    <source>
        <strain evidence="1">ATCC 28755</strain>
    </source>
</reference>
<sequence length="315" mass="35364">MSNSAAVTDIFTPSSSSWAHSPGCDSPEDSKVHDQLHRVFSGESPPRSLSESRQVQLQVEQGPYIQLDAAPGPRALFEGLLHAMLGHWSLFKRGWLHRDVTFSNVLLLRQRVACPAFTDFEATKNITSCVGVLASGGDRAVNWKLDQRELAKHRSGTLPFTSRQLLFAWGLGEPAVHTAIDDVESFLWVLIWALLVSIRRRGELTNCEQYWLASMTPRFMGDSSRTSILQNMPWVFASGWGASRLILCFRTVIEKWGDLLGPAHLEIVELVDSKPGEAVPLDRYYALCEEYYQKYIEAGLAELSKLPETWEEVSL</sequence>
<keyword evidence="2" id="KW-1185">Reference proteome</keyword>
<accession>A0ACB8A9P8</accession>
<name>A0ACB8A9P8_9AGAM</name>
<organism evidence="1 2">
    <name type="scientific">Hygrophoropsis aurantiaca</name>
    <dbReference type="NCBI Taxonomy" id="72124"/>
    <lineage>
        <taxon>Eukaryota</taxon>
        <taxon>Fungi</taxon>
        <taxon>Dikarya</taxon>
        <taxon>Basidiomycota</taxon>
        <taxon>Agaricomycotina</taxon>
        <taxon>Agaricomycetes</taxon>
        <taxon>Agaricomycetidae</taxon>
        <taxon>Boletales</taxon>
        <taxon>Coniophorineae</taxon>
        <taxon>Hygrophoropsidaceae</taxon>
        <taxon>Hygrophoropsis</taxon>
    </lineage>
</organism>
<comment type="caution">
    <text evidence="1">The sequence shown here is derived from an EMBL/GenBank/DDBJ whole genome shotgun (WGS) entry which is preliminary data.</text>
</comment>
<protein>
    <submittedName>
        <fullName evidence="1">Uncharacterized protein</fullName>
    </submittedName>
</protein>
<proteinExistence type="predicted"/>
<dbReference type="Proteomes" id="UP000790377">
    <property type="component" value="Unassembled WGS sequence"/>
</dbReference>
<gene>
    <name evidence="1" type="ORF">BJ138DRAFT_1154464</name>
</gene>
<evidence type="ECO:0000313" key="1">
    <source>
        <dbReference type="EMBL" id="KAH7909775.1"/>
    </source>
</evidence>